<keyword evidence="2" id="KW-0472">Membrane</keyword>
<evidence type="ECO:0000256" key="1">
    <source>
        <dbReference type="SAM" id="MobiDB-lite"/>
    </source>
</evidence>
<evidence type="ECO:0000313" key="4">
    <source>
        <dbReference type="Proteomes" id="UP000831796"/>
    </source>
</evidence>
<protein>
    <recommendedName>
        <fullName evidence="5">DUF4834 family protein</fullName>
    </recommendedName>
</protein>
<reference evidence="3" key="1">
    <citation type="submission" date="2022-04" db="EMBL/GenBank/DDBJ databases">
        <title>Hymenobacter sp. isolated from the air.</title>
        <authorList>
            <person name="Won M."/>
            <person name="Lee C.-M."/>
            <person name="Woen H.-Y."/>
            <person name="Kwon S.-W."/>
        </authorList>
    </citation>
    <scope>NUCLEOTIDE SEQUENCE</scope>
    <source>
        <strain evidence="3">5116S-3</strain>
    </source>
</reference>
<dbReference type="KEGG" id="hcu:MUN79_07440"/>
<dbReference type="RefSeq" id="WP_244677093.1">
    <property type="nucleotide sequence ID" value="NZ_CP095046.1"/>
</dbReference>
<dbReference type="EMBL" id="CP095046">
    <property type="protein sequence ID" value="UOQ73743.1"/>
    <property type="molecule type" value="Genomic_DNA"/>
</dbReference>
<gene>
    <name evidence="3" type="ORF">MUN79_07440</name>
</gene>
<keyword evidence="2" id="KW-0812">Transmembrane</keyword>
<name>A0A8T9QFY3_9BACT</name>
<dbReference type="Proteomes" id="UP000831796">
    <property type="component" value="Chromosome"/>
</dbReference>
<keyword evidence="2" id="KW-1133">Transmembrane helix</keyword>
<dbReference type="AlphaFoldDB" id="A0A8T9QFY3"/>
<feature type="region of interest" description="Disordered" evidence="1">
    <location>
        <begin position="49"/>
        <end position="95"/>
    </location>
</feature>
<sequence length="95" mass="10486">MAKFLLILLIVSFVVRFILPVILRLLVGRFVQKQARRYGQQFGGAMPFDGAFGSRPAPNSPPPGGGMCVSTLYRPNRLSPNPRISKGENTLISRK</sequence>
<accession>A0A8T9QFY3</accession>
<feature type="transmembrane region" description="Helical" evidence="2">
    <location>
        <begin position="6"/>
        <end position="27"/>
    </location>
</feature>
<organism evidence="3 4">
    <name type="scientific">Hymenobacter cellulosilyticus</name>
    <dbReference type="NCBI Taxonomy" id="2932248"/>
    <lineage>
        <taxon>Bacteria</taxon>
        <taxon>Pseudomonadati</taxon>
        <taxon>Bacteroidota</taxon>
        <taxon>Cytophagia</taxon>
        <taxon>Cytophagales</taxon>
        <taxon>Hymenobacteraceae</taxon>
        <taxon>Hymenobacter</taxon>
    </lineage>
</organism>
<evidence type="ECO:0000256" key="2">
    <source>
        <dbReference type="SAM" id="Phobius"/>
    </source>
</evidence>
<proteinExistence type="predicted"/>
<keyword evidence="4" id="KW-1185">Reference proteome</keyword>
<evidence type="ECO:0000313" key="3">
    <source>
        <dbReference type="EMBL" id="UOQ73743.1"/>
    </source>
</evidence>
<evidence type="ECO:0008006" key="5">
    <source>
        <dbReference type="Google" id="ProtNLM"/>
    </source>
</evidence>